<accession>A0A517KXE5</accession>
<evidence type="ECO:0000256" key="1">
    <source>
        <dbReference type="SAM" id="MobiDB-lite"/>
    </source>
</evidence>
<sequence length="228" mass="25503">MSSSRSDSSTAHHSEPSPTSRKRRAVDDLDGPTTKARKIENVGRNRERQASKSTENKNSTAESQAGRKRKQEGDTVSDTLSRESGVAGSHGGLRGRSVNSADNNEANAPRPHPGLAPSSTPSPASTPPVNGNSPYSDLPRELRQMILYRVLDSDEIAANRYPLQFPRLSTPAEREQAIRFRRLRQRRDALERVEEEWPQVNVLWECDAVWIYQEIWGELMDAEPEVFG</sequence>
<dbReference type="Proteomes" id="UP000316270">
    <property type="component" value="Chromosome 1"/>
</dbReference>
<gene>
    <name evidence="2" type="ORF">FKW77_009755</name>
</gene>
<evidence type="ECO:0000313" key="2">
    <source>
        <dbReference type="EMBL" id="QDS68053.1"/>
    </source>
</evidence>
<feature type="compositionally biased region" description="Basic and acidic residues" evidence="1">
    <location>
        <begin position="37"/>
        <end position="50"/>
    </location>
</feature>
<dbReference type="EMBL" id="CP042185">
    <property type="protein sequence ID" value="QDS68053.1"/>
    <property type="molecule type" value="Genomic_DNA"/>
</dbReference>
<dbReference type="OrthoDB" id="10582852at2759"/>
<organism evidence="2 3">
    <name type="scientific">Venturia effusa</name>
    <dbReference type="NCBI Taxonomy" id="50376"/>
    <lineage>
        <taxon>Eukaryota</taxon>
        <taxon>Fungi</taxon>
        <taxon>Dikarya</taxon>
        <taxon>Ascomycota</taxon>
        <taxon>Pezizomycotina</taxon>
        <taxon>Dothideomycetes</taxon>
        <taxon>Pleosporomycetidae</taxon>
        <taxon>Venturiales</taxon>
        <taxon>Venturiaceae</taxon>
        <taxon>Venturia</taxon>
    </lineage>
</organism>
<proteinExistence type="predicted"/>
<reference evidence="2 3" key="1">
    <citation type="submission" date="2019-07" db="EMBL/GenBank/DDBJ databases">
        <title>Finished genome of Venturia effusa.</title>
        <authorList>
            <person name="Young C.A."/>
            <person name="Cox M.P."/>
            <person name="Ganley A.R.D."/>
            <person name="David W.J."/>
        </authorList>
    </citation>
    <scope>NUCLEOTIDE SEQUENCE [LARGE SCALE GENOMIC DNA]</scope>
    <source>
        <strain evidence="3">albino</strain>
    </source>
</reference>
<feature type="region of interest" description="Disordered" evidence="1">
    <location>
        <begin position="1"/>
        <end position="137"/>
    </location>
</feature>
<feature type="compositionally biased region" description="Polar residues" evidence="1">
    <location>
        <begin position="51"/>
        <end position="63"/>
    </location>
</feature>
<feature type="compositionally biased region" description="Polar residues" evidence="1">
    <location>
        <begin position="97"/>
        <end position="106"/>
    </location>
</feature>
<dbReference type="AlphaFoldDB" id="A0A517KXE5"/>
<keyword evidence="3" id="KW-1185">Reference proteome</keyword>
<name>A0A517KXE5_9PEZI</name>
<evidence type="ECO:0000313" key="3">
    <source>
        <dbReference type="Proteomes" id="UP000316270"/>
    </source>
</evidence>
<protein>
    <submittedName>
        <fullName evidence="2">Uncharacterized protein</fullName>
    </submittedName>
</protein>